<reference evidence="1" key="1">
    <citation type="submission" date="2018-05" db="EMBL/GenBank/DDBJ databases">
        <authorList>
            <person name="Lanie J.A."/>
            <person name="Ng W.-L."/>
            <person name="Kazmierczak K.M."/>
            <person name="Andrzejewski T.M."/>
            <person name="Davidsen T.M."/>
            <person name="Wayne K.J."/>
            <person name="Tettelin H."/>
            <person name="Glass J.I."/>
            <person name="Rusch D."/>
            <person name="Podicherti R."/>
            <person name="Tsui H.-C.T."/>
            <person name="Winkler M.E."/>
        </authorList>
    </citation>
    <scope>NUCLEOTIDE SEQUENCE</scope>
</reference>
<protein>
    <submittedName>
        <fullName evidence="1">Uncharacterized protein</fullName>
    </submittedName>
</protein>
<evidence type="ECO:0000313" key="1">
    <source>
        <dbReference type="EMBL" id="SVB69139.1"/>
    </source>
</evidence>
<organism evidence="1">
    <name type="scientific">marine metagenome</name>
    <dbReference type="NCBI Taxonomy" id="408172"/>
    <lineage>
        <taxon>unclassified sequences</taxon>
        <taxon>metagenomes</taxon>
        <taxon>ecological metagenomes</taxon>
    </lineage>
</organism>
<gene>
    <name evidence="1" type="ORF">METZ01_LOCUS221993</name>
</gene>
<dbReference type="AlphaFoldDB" id="A0A382G2N6"/>
<name>A0A382G2N6_9ZZZZ</name>
<dbReference type="EMBL" id="UINC01053068">
    <property type="protein sequence ID" value="SVB69139.1"/>
    <property type="molecule type" value="Genomic_DNA"/>
</dbReference>
<sequence>MKKYIIEYVGGTKGDMLCRFLNNIESAQDHTGKSKPIPTQSQPWLKLVNPYDLTLERFEMEISLNQFKFMPAHPLWVTYNKDYRDLLKKYNYEIYSIKFKPEHYVTIALESIIKNMTKDSELRFRKTQFETDSIPFLNGKSQGQLFTNTELQLTDLINMLYFEDKVIPEWLKTVVSNSGIDIDGLDLWKYGAGYNRRNRRLQTMIESPSSQIYGKKAWLFRLFNEMTEGRTILNYEDLYLGGYPFPDLPDREEEWKGLVENSWCDYVGNDYRKFILPDDAIERPKPKAYGFKLTKTVMEYLEQWKNLD</sequence>
<proteinExistence type="predicted"/>
<accession>A0A382G2N6</accession>